<name>A0A1H4D4J3_ALKAM</name>
<feature type="domain" description="Peptidase S33 tripeptidyl aminopeptidase-like C-terminal" evidence="5">
    <location>
        <begin position="379"/>
        <end position="479"/>
    </location>
</feature>
<dbReference type="Pfam" id="PF00561">
    <property type="entry name" value="Abhydrolase_1"/>
    <property type="match status" value="1"/>
</dbReference>
<dbReference type="InterPro" id="IPR050266">
    <property type="entry name" value="AB_hydrolase_sf"/>
</dbReference>
<comment type="similarity">
    <text evidence="1">Belongs to the peptidase S33 family.</text>
</comment>
<dbReference type="AlphaFoldDB" id="A0A1H4D4J3"/>
<keyword evidence="3" id="KW-0732">Signal</keyword>
<dbReference type="OrthoDB" id="4510475at2"/>
<keyword evidence="7" id="KW-1185">Reference proteome</keyword>
<accession>A0A1H4D4J3</accession>
<dbReference type="GO" id="GO:0006508">
    <property type="term" value="P:proteolysis"/>
    <property type="evidence" value="ECO:0007669"/>
    <property type="project" value="InterPro"/>
</dbReference>
<protein>
    <submittedName>
        <fullName evidence="6">Alpha/beta hydrolase fold</fullName>
    </submittedName>
</protein>
<dbReference type="STRING" id="152573.SAMN04488051_10569"/>
<dbReference type="InterPro" id="IPR002410">
    <property type="entry name" value="Peptidase_S33"/>
</dbReference>
<dbReference type="Proteomes" id="UP000198773">
    <property type="component" value="Unassembled WGS sequence"/>
</dbReference>
<dbReference type="InterPro" id="IPR000073">
    <property type="entry name" value="AB_hydrolase_1"/>
</dbReference>
<dbReference type="PANTHER" id="PTHR43798:SF27">
    <property type="entry name" value="HYDROLASE ALPHA_BETA HYDROLASE FOLD FAMILY"/>
    <property type="match status" value="1"/>
</dbReference>
<reference evidence="6 7" key="1">
    <citation type="submission" date="2016-10" db="EMBL/GenBank/DDBJ databases">
        <authorList>
            <person name="de Groot N.N."/>
        </authorList>
    </citation>
    <scope>NUCLEOTIDE SEQUENCE [LARGE SCALE GENOMIC DNA]</scope>
    <source>
        <strain evidence="6 7">CGMCC 1.3430</strain>
    </source>
</reference>
<dbReference type="EMBL" id="FNRM01000005">
    <property type="protein sequence ID" value="SEA67675.1"/>
    <property type="molecule type" value="Genomic_DNA"/>
</dbReference>
<evidence type="ECO:0000256" key="3">
    <source>
        <dbReference type="SAM" id="SignalP"/>
    </source>
</evidence>
<dbReference type="Gene3D" id="3.40.50.1820">
    <property type="entry name" value="alpha/beta hydrolase"/>
    <property type="match status" value="1"/>
</dbReference>
<evidence type="ECO:0000313" key="6">
    <source>
        <dbReference type="EMBL" id="SEA67675.1"/>
    </source>
</evidence>
<feature type="signal peptide" evidence="3">
    <location>
        <begin position="1"/>
        <end position="27"/>
    </location>
</feature>
<dbReference type="PANTHER" id="PTHR43798">
    <property type="entry name" value="MONOACYLGLYCEROL LIPASE"/>
    <property type="match status" value="1"/>
</dbReference>
<gene>
    <name evidence="6" type="ORF">SAMN04488051_10569</name>
</gene>
<dbReference type="PRINTS" id="PR00793">
    <property type="entry name" value="PROAMNOPTASE"/>
</dbReference>
<evidence type="ECO:0000259" key="4">
    <source>
        <dbReference type="Pfam" id="PF00561"/>
    </source>
</evidence>
<organism evidence="6 7">
    <name type="scientific">Alkalimonas amylolytica</name>
    <dbReference type="NCBI Taxonomy" id="152573"/>
    <lineage>
        <taxon>Bacteria</taxon>
        <taxon>Pseudomonadati</taxon>
        <taxon>Pseudomonadota</taxon>
        <taxon>Gammaproteobacteria</taxon>
        <taxon>Alkalimonas</taxon>
    </lineage>
</organism>
<feature type="domain" description="AB hydrolase-1" evidence="4">
    <location>
        <begin position="90"/>
        <end position="242"/>
    </location>
</feature>
<dbReference type="InterPro" id="IPR013595">
    <property type="entry name" value="Pept_S33_TAP-like_C"/>
</dbReference>
<dbReference type="GO" id="GO:0008233">
    <property type="term" value="F:peptidase activity"/>
    <property type="evidence" value="ECO:0007669"/>
    <property type="project" value="InterPro"/>
</dbReference>
<dbReference type="InterPro" id="IPR029058">
    <property type="entry name" value="AB_hydrolase_fold"/>
</dbReference>
<dbReference type="GO" id="GO:0016020">
    <property type="term" value="C:membrane"/>
    <property type="evidence" value="ECO:0007669"/>
    <property type="project" value="TreeGrafter"/>
</dbReference>
<evidence type="ECO:0000256" key="2">
    <source>
        <dbReference type="ARBA" id="ARBA00022801"/>
    </source>
</evidence>
<sequence length="510" mass="55381">MRYSSSLSRLSKLSTMAALLLSASAIAEPLSGARSAMLEPCHAKGLSDRMLCGRINQPVSTDNDGSDQGSIGIHFAVLPAIKPVYPNEAVLAFAGGPGQSAFDVAASFAHSLRYARETRDIVLVDQRGTGRSGLLQCDAMDLVTQFALDESSIDMSELIRSEMKACQQQLQVDLQHYTTQAAASDFEAVRLALGYQKLHLYGGSYGTRMAQEYMRQYPQAVLSATLDGVVAFQQSFAAMGLASDASLAALYRDCEASPACSKTFPEASQQLQQLITQLEQAPIHTVVRHPRTFERIELTLTRSKLQQALRFGLYSNSTRALIPLAVEKASQGDYSALVGLMLAQDMVTDLSIGVNTAVVCVEDWPFWTEENRAYYSDSYLGREWMAAVDSICPIWQLTPAAADFLQPLSTEIPVLLLSGALDPVTPPEGAELAMTRMRHAKHLIAPEATHIVASQSRCAPKLISQFIAEQSVEALDGSCLEQPLRQSFLTNANGIAMPTAPASIQHQNQE</sequence>
<evidence type="ECO:0000313" key="7">
    <source>
        <dbReference type="Proteomes" id="UP000198773"/>
    </source>
</evidence>
<keyword evidence="2 6" id="KW-0378">Hydrolase</keyword>
<dbReference type="SUPFAM" id="SSF53474">
    <property type="entry name" value="alpha/beta-Hydrolases"/>
    <property type="match status" value="1"/>
</dbReference>
<evidence type="ECO:0000256" key="1">
    <source>
        <dbReference type="ARBA" id="ARBA00010088"/>
    </source>
</evidence>
<dbReference type="RefSeq" id="WP_091342765.1">
    <property type="nucleotide sequence ID" value="NZ_FNRM01000005.1"/>
</dbReference>
<evidence type="ECO:0000259" key="5">
    <source>
        <dbReference type="Pfam" id="PF08386"/>
    </source>
</evidence>
<feature type="chain" id="PRO_5011685096" evidence="3">
    <location>
        <begin position="28"/>
        <end position="510"/>
    </location>
</feature>
<dbReference type="Pfam" id="PF08386">
    <property type="entry name" value="Abhydrolase_4"/>
    <property type="match status" value="1"/>
</dbReference>
<proteinExistence type="inferred from homology"/>